<dbReference type="PROSITE" id="PS50109">
    <property type="entry name" value="HIS_KIN"/>
    <property type="match status" value="1"/>
</dbReference>
<organism evidence="10 11">
    <name type="scientific">Labilithrix luteola</name>
    <dbReference type="NCBI Taxonomy" id="1391654"/>
    <lineage>
        <taxon>Bacteria</taxon>
        <taxon>Pseudomonadati</taxon>
        <taxon>Myxococcota</taxon>
        <taxon>Polyangia</taxon>
        <taxon>Polyangiales</taxon>
        <taxon>Labilitrichaceae</taxon>
        <taxon>Labilithrix</taxon>
    </lineage>
</organism>
<accession>A0A0K1QFL9</accession>
<dbReference type="SUPFAM" id="SSF55781">
    <property type="entry name" value="GAF domain-like"/>
    <property type="match status" value="1"/>
</dbReference>
<dbReference type="CDD" id="cd16922">
    <property type="entry name" value="HATPase_EvgS-ArcB-TorS-like"/>
    <property type="match status" value="1"/>
</dbReference>
<dbReference type="SMART" id="SM00448">
    <property type="entry name" value="REC"/>
    <property type="match status" value="1"/>
</dbReference>
<dbReference type="CDD" id="cd17580">
    <property type="entry name" value="REC_2_DhkD-like"/>
    <property type="match status" value="1"/>
</dbReference>
<dbReference type="InterPro" id="IPR004358">
    <property type="entry name" value="Sig_transdc_His_kin-like_C"/>
</dbReference>
<dbReference type="InterPro" id="IPR011006">
    <property type="entry name" value="CheY-like_superfamily"/>
</dbReference>
<feature type="region of interest" description="Disordered" evidence="7">
    <location>
        <begin position="433"/>
        <end position="454"/>
    </location>
</feature>
<protein>
    <recommendedName>
        <fullName evidence="2">histidine kinase</fullName>
        <ecNumber evidence="2">2.7.13.3</ecNumber>
    </recommendedName>
</protein>
<dbReference type="InterPro" id="IPR003594">
    <property type="entry name" value="HATPase_dom"/>
</dbReference>
<sequence>MSELSDRSARPPTTPASSSEITAEILERLRTITGLLAGTHTVTDIARISVAEGAAAIGALGGAIRLMSEDGTKLELIDRHHHGAPPEAWLDDPVAVDARTPVAEAARTKVPVFVETPQQLAERFGAGSNPHLPGSKASLPLLVDGRLLGVVAFAFAEWRTLGGRERAFMCVLADVTAQALGRARHNEAHEVALREIEAMSKLKDEFLATVSHELRTPLNAIVGWSSMLKEPLEGDSAKRGVEVIERNARALARLVDDVLDVSRIARGTLRVEHRPVDSAHVVRSALEAVAPAAVAKSIELETVIDDDTGVVIGDPDRLQQVVWNLLSNAVKFTPRGGRVTTTLSNRRLSHHRLSRHRDVVQIVVTDTGVGIEPSFLPHVFETFRQFDSSTTRPHGGLGLGLAIARNIVDLHGGTMAVASGGSGKGAKFTVELPASHPPPADDAAAPAPATKTRTPVPRNVLEGVRVLVADDAADSRDLIRRVLENAGASVRAVASARETMTAMKAWPPDAIVADIGMPDADGYTLMRWIRALDASAGGQVPAIALTGYASEGDRRSALAVGYQEHLSKPTHPSELVRAVARVVGR</sequence>
<proteinExistence type="predicted"/>
<dbReference type="SMART" id="SM00388">
    <property type="entry name" value="HisKA"/>
    <property type="match status" value="1"/>
</dbReference>
<dbReference type="GO" id="GO:0005886">
    <property type="term" value="C:plasma membrane"/>
    <property type="evidence" value="ECO:0007669"/>
    <property type="project" value="TreeGrafter"/>
</dbReference>
<dbReference type="AlphaFoldDB" id="A0A0K1QFL9"/>
<feature type="modified residue" description="4-aspartylphosphate" evidence="6">
    <location>
        <position position="514"/>
    </location>
</feature>
<dbReference type="Pfam" id="PF02518">
    <property type="entry name" value="HATPase_c"/>
    <property type="match status" value="1"/>
</dbReference>
<dbReference type="FunFam" id="3.30.565.10:FF:000010">
    <property type="entry name" value="Sensor histidine kinase RcsC"/>
    <property type="match status" value="1"/>
</dbReference>
<dbReference type="Pfam" id="PF00072">
    <property type="entry name" value="Response_reg"/>
    <property type="match status" value="1"/>
</dbReference>
<dbReference type="PANTHER" id="PTHR43047:SF72">
    <property type="entry name" value="OSMOSENSING HISTIDINE PROTEIN KINASE SLN1"/>
    <property type="match status" value="1"/>
</dbReference>
<comment type="catalytic activity">
    <reaction evidence="1">
        <text>ATP + protein L-histidine = ADP + protein N-phospho-L-histidine.</text>
        <dbReference type="EC" id="2.7.13.3"/>
    </reaction>
</comment>
<evidence type="ECO:0000259" key="8">
    <source>
        <dbReference type="PROSITE" id="PS50109"/>
    </source>
</evidence>
<dbReference type="SUPFAM" id="SSF52172">
    <property type="entry name" value="CheY-like"/>
    <property type="match status" value="1"/>
</dbReference>
<dbReference type="EC" id="2.7.13.3" evidence="2"/>
<reference evidence="10 11" key="1">
    <citation type="submission" date="2015-08" db="EMBL/GenBank/DDBJ databases">
        <authorList>
            <person name="Babu N.S."/>
            <person name="Beckwith C.J."/>
            <person name="Beseler K.G."/>
            <person name="Brison A."/>
            <person name="Carone J.V."/>
            <person name="Caskin T.P."/>
            <person name="Diamond M."/>
            <person name="Durham M.E."/>
            <person name="Foxe J.M."/>
            <person name="Go M."/>
            <person name="Henderson B.A."/>
            <person name="Jones I.B."/>
            <person name="McGettigan J.A."/>
            <person name="Micheletti S.J."/>
            <person name="Nasrallah M.E."/>
            <person name="Ortiz D."/>
            <person name="Piller C.R."/>
            <person name="Privatt S.R."/>
            <person name="Schneider S.L."/>
            <person name="Sharp S."/>
            <person name="Smith T.C."/>
            <person name="Stanton J.D."/>
            <person name="Ullery H.E."/>
            <person name="Wilson R.J."/>
            <person name="Serrano M.G."/>
            <person name="Buck G."/>
            <person name="Lee V."/>
            <person name="Wang Y."/>
            <person name="Carvalho R."/>
            <person name="Voegtly L."/>
            <person name="Shi R."/>
            <person name="Duckworth R."/>
            <person name="Johnson A."/>
            <person name="Loviza R."/>
            <person name="Walstead R."/>
            <person name="Shah Z."/>
            <person name="Kiflezghi M."/>
            <person name="Wade K."/>
            <person name="Ball S.L."/>
            <person name="Bradley K.W."/>
            <person name="Asai D.J."/>
            <person name="Bowman C.A."/>
            <person name="Russell D.A."/>
            <person name="Pope W.H."/>
            <person name="Jacobs-Sera D."/>
            <person name="Hendrix R.W."/>
            <person name="Hatfull G.F."/>
        </authorList>
    </citation>
    <scope>NUCLEOTIDE SEQUENCE [LARGE SCALE GENOMIC DNA]</scope>
    <source>
        <strain evidence="10 11">DSM 27648</strain>
    </source>
</reference>
<dbReference type="EMBL" id="CP012333">
    <property type="protein sequence ID" value="AKV04523.1"/>
    <property type="molecule type" value="Genomic_DNA"/>
</dbReference>
<keyword evidence="4" id="KW-0808">Transferase</keyword>
<dbReference type="PANTHER" id="PTHR43047">
    <property type="entry name" value="TWO-COMPONENT HISTIDINE PROTEIN KINASE"/>
    <property type="match status" value="1"/>
</dbReference>
<dbReference type="SUPFAM" id="SSF55874">
    <property type="entry name" value="ATPase domain of HSP90 chaperone/DNA topoisomerase II/histidine kinase"/>
    <property type="match status" value="1"/>
</dbReference>
<dbReference type="InterPro" id="IPR036890">
    <property type="entry name" value="HATPase_C_sf"/>
</dbReference>
<dbReference type="InterPro" id="IPR001789">
    <property type="entry name" value="Sig_transdc_resp-reg_receiver"/>
</dbReference>
<evidence type="ECO:0000256" key="4">
    <source>
        <dbReference type="ARBA" id="ARBA00022679"/>
    </source>
</evidence>
<dbReference type="PROSITE" id="PS50110">
    <property type="entry name" value="RESPONSE_REGULATORY"/>
    <property type="match status" value="1"/>
</dbReference>
<evidence type="ECO:0000256" key="1">
    <source>
        <dbReference type="ARBA" id="ARBA00000085"/>
    </source>
</evidence>
<dbReference type="RefSeq" id="WP_169928670.1">
    <property type="nucleotide sequence ID" value="NZ_CP012333.1"/>
</dbReference>
<evidence type="ECO:0000313" key="11">
    <source>
        <dbReference type="Proteomes" id="UP000064967"/>
    </source>
</evidence>
<dbReference type="Pfam" id="PF13185">
    <property type="entry name" value="GAF_2"/>
    <property type="match status" value="1"/>
</dbReference>
<evidence type="ECO:0000256" key="2">
    <source>
        <dbReference type="ARBA" id="ARBA00012438"/>
    </source>
</evidence>
<gene>
    <name evidence="10" type="ORF">AKJ09_11186</name>
</gene>
<dbReference type="InterPro" id="IPR003661">
    <property type="entry name" value="HisK_dim/P_dom"/>
</dbReference>
<dbReference type="InterPro" id="IPR029016">
    <property type="entry name" value="GAF-like_dom_sf"/>
</dbReference>
<keyword evidence="11" id="KW-1185">Reference proteome</keyword>
<dbReference type="CDD" id="cd00082">
    <property type="entry name" value="HisKA"/>
    <property type="match status" value="1"/>
</dbReference>
<dbReference type="Proteomes" id="UP000064967">
    <property type="component" value="Chromosome"/>
</dbReference>
<dbReference type="InterPro" id="IPR005467">
    <property type="entry name" value="His_kinase_dom"/>
</dbReference>
<dbReference type="SMART" id="SM00065">
    <property type="entry name" value="GAF"/>
    <property type="match status" value="1"/>
</dbReference>
<dbReference type="GO" id="GO:0000155">
    <property type="term" value="F:phosphorelay sensor kinase activity"/>
    <property type="evidence" value="ECO:0007669"/>
    <property type="project" value="InterPro"/>
</dbReference>
<dbReference type="InterPro" id="IPR036097">
    <property type="entry name" value="HisK_dim/P_sf"/>
</dbReference>
<evidence type="ECO:0000256" key="7">
    <source>
        <dbReference type="SAM" id="MobiDB-lite"/>
    </source>
</evidence>
<dbReference type="STRING" id="1391654.AKJ09_11186"/>
<keyword evidence="5" id="KW-0418">Kinase</keyword>
<dbReference type="SUPFAM" id="SSF47384">
    <property type="entry name" value="Homodimeric domain of signal transducing histidine kinase"/>
    <property type="match status" value="1"/>
</dbReference>
<keyword evidence="3 6" id="KW-0597">Phosphoprotein</keyword>
<dbReference type="SMART" id="SM00387">
    <property type="entry name" value="HATPase_c"/>
    <property type="match status" value="1"/>
</dbReference>
<evidence type="ECO:0000259" key="9">
    <source>
        <dbReference type="PROSITE" id="PS50110"/>
    </source>
</evidence>
<evidence type="ECO:0000256" key="6">
    <source>
        <dbReference type="PROSITE-ProRule" id="PRU00169"/>
    </source>
</evidence>
<dbReference type="GO" id="GO:0009927">
    <property type="term" value="F:histidine phosphotransfer kinase activity"/>
    <property type="evidence" value="ECO:0007669"/>
    <property type="project" value="TreeGrafter"/>
</dbReference>
<dbReference type="Gene3D" id="3.40.50.2300">
    <property type="match status" value="1"/>
</dbReference>
<dbReference type="Gene3D" id="3.30.565.10">
    <property type="entry name" value="Histidine kinase-like ATPase, C-terminal domain"/>
    <property type="match status" value="1"/>
</dbReference>
<dbReference type="Gene3D" id="3.30.450.40">
    <property type="match status" value="1"/>
</dbReference>
<evidence type="ECO:0000256" key="5">
    <source>
        <dbReference type="ARBA" id="ARBA00022777"/>
    </source>
</evidence>
<dbReference type="Gene3D" id="1.10.287.130">
    <property type="match status" value="1"/>
</dbReference>
<feature type="domain" description="Histidine kinase" evidence="8">
    <location>
        <begin position="209"/>
        <end position="436"/>
    </location>
</feature>
<dbReference type="InterPro" id="IPR003018">
    <property type="entry name" value="GAF"/>
</dbReference>
<evidence type="ECO:0000313" key="10">
    <source>
        <dbReference type="EMBL" id="AKV04523.1"/>
    </source>
</evidence>
<name>A0A0K1QFL9_9BACT</name>
<feature type="domain" description="Response regulatory" evidence="9">
    <location>
        <begin position="465"/>
        <end position="583"/>
    </location>
</feature>
<dbReference type="KEGG" id="llu:AKJ09_11186"/>
<evidence type="ECO:0000256" key="3">
    <source>
        <dbReference type="ARBA" id="ARBA00022553"/>
    </source>
</evidence>
<dbReference type="PRINTS" id="PR00344">
    <property type="entry name" value="BCTRLSENSOR"/>
</dbReference>
<dbReference type="Pfam" id="PF00512">
    <property type="entry name" value="HisKA"/>
    <property type="match status" value="1"/>
</dbReference>